<organism evidence="1">
    <name type="scientific">Podoviridae sp. ctUS21</name>
    <dbReference type="NCBI Taxonomy" id="2826557"/>
    <lineage>
        <taxon>Viruses</taxon>
        <taxon>Duplodnaviria</taxon>
        <taxon>Heunggongvirae</taxon>
        <taxon>Uroviricota</taxon>
        <taxon>Caudoviricetes</taxon>
    </lineage>
</organism>
<dbReference type="EMBL" id="BK014959">
    <property type="protein sequence ID" value="DAD84383.1"/>
    <property type="molecule type" value="Genomic_DNA"/>
</dbReference>
<name>A0A8S5MQL9_9CAUD</name>
<evidence type="ECO:0000313" key="1">
    <source>
        <dbReference type="EMBL" id="DAD84383.1"/>
    </source>
</evidence>
<reference evidence="1" key="1">
    <citation type="journal article" date="2021" name="Proc. Natl. Acad. Sci. U.S.A.">
        <title>A Catalog of Tens of Thousands of Viruses from Human Metagenomes Reveals Hidden Associations with Chronic Diseases.</title>
        <authorList>
            <person name="Tisza M.J."/>
            <person name="Buck C.B."/>
        </authorList>
    </citation>
    <scope>NUCLEOTIDE SEQUENCE</scope>
    <source>
        <strain evidence="1">CtUS21</strain>
    </source>
</reference>
<protein>
    <submittedName>
        <fullName evidence="1">RelB antitoxin</fullName>
    </submittedName>
</protein>
<proteinExistence type="predicted"/>
<accession>A0A8S5MQL9</accession>
<sequence>MQTVQLKLEEDYHDKLMAFCKRCGVTKADAFRFMIDTINLEGVTDAEFDRWYDTRPDR</sequence>